<accession>A0A1Y2BHV6</accession>
<feature type="compositionally biased region" description="Low complexity" evidence="3">
    <location>
        <begin position="44"/>
        <end position="56"/>
    </location>
</feature>
<proteinExistence type="predicted"/>
<sequence>MLVRPTVVAPPVIVADSTIKPRPAVISPAPVAYPVKTGSYIPAATTTGTNTDSTTAVRPSLNAKSADPNKKRPKKKTVIRSAGGQTWEDDSLLTWDPNDFRIFCGDLGNEVTDDLLGKAFSKYKSFLKAHVVRDKRSLKTKGYGFVSFKDPNDFVKAMKEMNGKYIGNRPVKLRKSTWKDRNVDARKRKPY</sequence>
<evidence type="ECO:0000256" key="3">
    <source>
        <dbReference type="SAM" id="MobiDB-lite"/>
    </source>
</evidence>
<dbReference type="PROSITE" id="PS50102">
    <property type="entry name" value="RRM"/>
    <property type="match status" value="1"/>
</dbReference>
<protein>
    <submittedName>
        <fullName evidence="5">RNA-binding domain-containing protein</fullName>
    </submittedName>
</protein>
<feature type="domain" description="RRM" evidence="4">
    <location>
        <begin position="100"/>
        <end position="178"/>
    </location>
</feature>
<dbReference type="SMART" id="SM00360">
    <property type="entry name" value="RRM"/>
    <property type="match status" value="1"/>
</dbReference>
<evidence type="ECO:0000256" key="2">
    <source>
        <dbReference type="PROSITE-ProRule" id="PRU00176"/>
    </source>
</evidence>
<keyword evidence="1 2" id="KW-0694">RNA-binding</keyword>
<dbReference type="OrthoDB" id="1749473at2759"/>
<keyword evidence="6" id="KW-1185">Reference proteome</keyword>
<dbReference type="InterPro" id="IPR050825">
    <property type="entry name" value="RBM42_RBP45_47-like"/>
</dbReference>
<dbReference type="EMBL" id="MCOG01000156">
    <property type="protein sequence ID" value="ORY34371.1"/>
    <property type="molecule type" value="Genomic_DNA"/>
</dbReference>
<dbReference type="CDD" id="cd12383">
    <property type="entry name" value="RRM_RBM42"/>
    <property type="match status" value="1"/>
</dbReference>
<dbReference type="InterPro" id="IPR035979">
    <property type="entry name" value="RBD_domain_sf"/>
</dbReference>
<evidence type="ECO:0000313" key="6">
    <source>
        <dbReference type="Proteomes" id="UP000193920"/>
    </source>
</evidence>
<dbReference type="STRING" id="1754190.A0A1Y2BHV6"/>
<organism evidence="5 6">
    <name type="scientific">Neocallimastix californiae</name>
    <dbReference type="NCBI Taxonomy" id="1754190"/>
    <lineage>
        <taxon>Eukaryota</taxon>
        <taxon>Fungi</taxon>
        <taxon>Fungi incertae sedis</taxon>
        <taxon>Chytridiomycota</taxon>
        <taxon>Chytridiomycota incertae sedis</taxon>
        <taxon>Neocallimastigomycetes</taxon>
        <taxon>Neocallimastigales</taxon>
        <taxon>Neocallimastigaceae</taxon>
        <taxon>Neocallimastix</taxon>
    </lineage>
</organism>
<dbReference type="SUPFAM" id="SSF54928">
    <property type="entry name" value="RNA-binding domain, RBD"/>
    <property type="match status" value="1"/>
</dbReference>
<dbReference type="Pfam" id="PF00076">
    <property type="entry name" value="RRM_1"/>
    <property type="match status" value="1"/>
</dbReference>
<dbReference type="Gene3D" id="3.30.70.330">
    <property type="match status" value="1"/>
</dbReference>
<reference evidence="5 6" key="1">
    <citation type="submission" date="2016-08" db="EMBL/GenBank/DDBJ databases">
        <title>A Parts List for Fungal Cellulosomes Revealed by Comparative Genomics.</title>
        <authorList>
            <consortium name="DOE Joint Genome Institute"/>
            <person name="Haitjema C.H."/>
            <person name="Gilmore S.P."/>
            <person name="Henske J.K."/>
            <person name="Solomon K.V."/>
            <person name="De Groot R."/>
            <person name="Kuo A."/>
            <person name="Mondo S.J."/>
            <person name="Salamov A.A."/>
            <person name="Labutti K."/>
            <person name="Zhao Z."/>
            <person name="Chiniquy J."/>
            <person name="Barry K."/>
            <person name="Brewer H.M."/>
            <person name="Purvine S.O."/>
            <person name="Wright A.T."/>
            <person name="Boxma B."/>
            <person name="Van Alen T."/>
            <person name="Hackstein J.H."/>
            <person name="Baker S.E."/>
            <person name="Grigoriev I.V."/>
            <person name="O'Malley M.A."/>
        </authorList>
    </citation>
    <scope>NUCLEOTIDE SEQUENCE [LARGE SCALE GENOMIC DNA]</scope>
    <source>
        <strain evidence="5 6">G1</strain>
    </source>
</reference>
<dbReference type="AlphaFoldDB" id="A0A1Y2BHV6"/>
<feature type="region of interest" description="Disordered" evidence="3">
    <location>
        <begin position="44"/>
        <end position="82"/>
    </location>
</feature>
<dbReference type="InterPro" id="IPR034215">
    <property type="entry name" value="RBM42_RRM"/>
</dbReference>
<evidence type="ECO:0000313" key="5">
    <source>
        <dbReference type="EMBL" id="ORY34371.1"/>
    </source>
</evidence>
<evidence type="ECO:0000259" key="4">
    <source>
        <dbReference type="PROSITE" id="PS50102"/>
    </source>
</evidence>
<dbReference type="PANTHER" id="PTHR47640">
    <property type="entry name" value="TRNA SELENOCYSTEINE 1-ASSOCIATED PROTEIN 1-RELATED-RELATED"/>
    <property type="match status" value="1"/>
</dbReference>
<dbReference type="PANTHER" id="PTHR47640:SF11">
    <property type="entry name" value="RNA-BINDING PROTEIN 42"/>
    <property type="match status" value="1"/>
</dbReference>
<gene>
    <name evidence="5" type="ORF">LY90DRAFT_422383</name>
</gene>
<dbReference type="Proteomes" id="UP000193920">
    <property type="component" value="Unassembled WGS sequence"/>
</dbReference>
<dbReference type="InterPro" id="IPR000504">
    <property type="entry name" value="RRM_dom"/>
</dbReference>
<name>A0A1Y2BHV6_9FUNG</name>
<evidence type="ECO:0000256" key="1">
    <source>
        <dbReference type="ARBA" id="ARBA00022884"/>
    </source>
</evidence>
<dbReference type="GO" id="GO:0003729">
    <property type="term" value="F:mRNA binding"/>
    <property type="evidence" value="ECO:0007669"/>
    <property type="project" value="InterPro"/>
</dbReference>
<comment type="caution">
    <text evidence="5">The sequence shown here is derived from an EMBL/GenBank/DDBJ whole genome shotgun (WGS) entry which is preliminary data.</text>
</comment>
<dbReference type="InterPro" id="IPR012677">
    <property type="entry name" value="Nucleotide-bd_a/b_plait_sf"/>
</dbReference>